<organism evidence="2 3">
    <name type="scientific">Physeter macrocephalus</name>
    <name type="common">Sperm whale</name>
    <name type="synonym">Physeter catodon</name>
    <dbReference type="NCBI Taxonomy" id="9755"/>
    <lineage>
        <taxon>Eukaryota</taxon>
        <taxon>Metazoa</taxon>
        <taxon>Chordata</taxon>
        <taxon>Craniata</taxon>
        <taxon>Vertebrata</taxon>
        <taxon>Euteleostomi</taxon>
        <taxon>Mammalia</taxon>
        <taxon>Eutheria</taxon>
        <taxon>Laurasiatheria</taxon>
        <taxon>Artiodactyla</taxon>
        <taxon>Whippomorpha</taxon>
        <taxon>Cetacea</taxon>
        <taxon>Odontoceti</taxon>
        <taxon>Physeteridae</taxon>
        <taxon>Physeter</taxon>
    </lineage>
</organism>
<feature type="compositionally biased region" description="Basic and acidic residues" evidence="1">
    <location>
        <begin position="154"/>
        <end position="168"/>
    </location>
</feature>
<name>A0A455B3T1_PHYMC</name>
<feature type="compositionally biased region" description="Low complexity" evidence="1">
    <location>
        <begin position="71"/>
        <end position="93"/>
    </location>
</feature>
<gene>
    <name evidence="3" type="primary">LOC114485628</name>
</gene>
<feature type="compositionally biased region" description="Pro residues" evidence="1">
    <location>
        <begin position="235"/>
        <end position="246"/>
    </location>
</feature>
<dbReference type="GeneID" id="114485628"/>
<feature type="region of interest" description="Disordered" evidence="1">
    <location>
        <begin position="62"/>
        <end position="93"/>
    </location>
</feature>
<evidence type="ECO:0000313" key="3">
    <source>
        <dbReference type="RefSeq" id="XP_028343219.1"/>
    </source>
</evidence>
<dbReference type="InParanoid" id="A0A455B3T1"/>
<accession>A0A455B3T1</accession>
<dbReference type="RefSeq" id="XP_028343219.1">
    <property type="nucleotide sequence ID" value="XM_028487418.2"/>
</dbReference>
<sequence length="246" mass="25802">MGHLETSTLLFPPESANLLSGSALSTFHGSLSSHSCCNFDRSCQASERLAGFPRHLPYDLTASTRAHPQSKRGSSPSARSSCSPSSASLSCTSGRLPLAVSREPETGLAPSGAVPLAGRCEKRALVQAPARWLGRPGMVRSERCRVPEPGAASERQRSRACQRLEGDSGRSVLPPSRELTPRHAGRVQGAATAEDTGRPAVSVAGSSGREGPAQKITRTLNEGPVPCGTFRVTRAPPPQPLSPADH</sequence>
<proteinExistence type="predicted"/>
<evidence type="ECO:0000313" key="2">
    <source>
        <dbReference type="Proteomes" id="UP000248484"/>
    </source>
</evidence>
<reference evidence="3" key="1">
    <citation type="submission" date="2025-08" db="UniProtKB">
        <authorList>
            <consortium name="RefSeq"/>
        </authorList>
    </citation>
    <scope>IDENTIFICATION</scope>
    <source>
        <tissue evidence="3">Muscle</tissue>
    </source>
</reference>
<protein>
    <submittedName>
        <fullName evidence="3">Uncharacterized protein</fullName>
    </submittedName>
</protein>
<feature type="region of interest" description="Disordered" evidence="1">
    <location>
        <begin position="146"/>
        <end position="246"/>
    </location>
</feature>
<dbReference type="AlphaFoldDB" id="A0A455B3T1"/>
<dbReference type="Proteomes" id="UP000248484">
    <property type="component" value="Unplaced"/>
</dbReference>
<keyword evidence="2" id="KW-1185">Reference proteome</keyword>
<evidence type="ECO:0000256" key="1">
    <source>
        <dbReference type="SAM" id="MobiDB-lite"/>
    </source>
</evidence>
<dbReference type="KEGG" id="pcad:114485628"/>